<dbReference type="Gene3D" id="1.10.10.10">
    <property type="entry name" value="Winged helix-like DNA-binding domain superfamily/Winged helix DNA-binding domain"/>
    <property type="match status" value="1"/>
</dbReference>
<dbReference type="Proteomes" id="UP000050509">
    <property type="component" value="Unassembled WGS sequence"/>
</dbReference>
<evidence type="ECO:0000313" key="5">
    <source>
        <dbReference type="Proteomes" id="UP000050509"/>
    </source>
</evidence>
<dbReference type="InterPro" id="IPR039420">
    <property type="entry name" value="WalR-like"/>
</dbReference>
<comment type="caution">
    <text evidence="4">The sequence shown here is derived from an EMBL/GenBank/DDBJ whole genome shotgun (WGS) entry which is preliminary data.</text>
</comment>
<keyword evidence="2" id="KW-0597">Phosphoprotein</keyword>
<dbReference type="PROSITE" id="PS50110">
    <property type="entry name" value="RESPONSE_REGULATORY"/>
    <property type="match status" value="1"/>
</dbReference>
<dbReference type="AlphaFoldDB" id="A0A0P9D9W2"/>
<accession>A0A0P9D9W2</accession>
<dbReference type="EMBL" id="LJCR01002046">
    <property type="protein sequence ID" value="KPV49322.1"/>
    <property type="molecule type" value="Genomic_DNA"/>
</dbReference>
<proteinExistence type="predicted"/>
<evidence type="ECO:0000256" key="2">
    <source>
        <dbReference type="PROSITE-ProRule" id="PRU00169"/>
    </source>
</evidence>
<dbReference type="SUPFAM" id="SSF52172">
    <property type="entry name" value="CheY-like"/>
    <property type="match status" value="1"/>
</dbReference>
<dbReference type="GO" id="GO:0000160">
    <property type="term" value="P:phosphorelay signal transduction system"/>
    <property type="evidence" value="ECO:0007669"/>
    <property type="project" value="InterPro"/>
</dbReference>
<dbReference type="InterPro" id="IPR036388">
    <property type="entry name" value="WH-like_DNA-bd_sf"/>
</dbReference>
<dbReference type="InterPro" id="IPR011006">
    <property type="entry name" value="CheY-like_superfamily"/>
</dbReference>
<gene>
    <name evidence="4" type="ORF">SE17_33310</name>
</gene>
<dbReference type="InterPro" id="IPR001789">
    <property type="entry name" value="Sig_transdc_resp-reg_receiver"/>
</dbReference>
<name>A0A0P9D9W2_9CHLR</name>
<keyword evidence="1" id="KW-0238">DNA-binding</keyword>
<dbReference type="PANTHER" id="PTHR43214:SF43">
    <property type="entry name" value="TWO-COMPONENT RESPONSE REGULATOR"/>
    <property type="match status" value="1"/>
</dbReference>
<dbReference type="CDD" id="cd17535">
    <property type="entry name" value="REC_NarL-like"/>
    <property type="match status" value="1"/>
</dbReference>
<sequence length="208" mass="22771">MIATLLVEDNERLRPALAAGLNATGAVQVVGDCGSGEDALSACLAAPPEAILMDVQLAGRMNGIEAAVAIRREFPRLPVVFYSIQDDDAYYRAFQRSGILSHYAYVRKSNFLLPQMIVPLLRDAVSGRSFIDPDIESRVQEVREKDAQSPMALLEPNEQAVARMLAQGMSNEQIAARLGFRDKRSISRTNGQIYAAWGLADTTTDEKV</sequence>
<evidence type="ECO:0000256" key="1">
    <source>
        <dbReference type="ARBA" id="ARBA00023125"/>
    </source>
</evidence>
<feature type="domain" description="Response regulatory" evidence="3">
    <location>
        <begin position="3"/>
        <end position="120"/>
    </location>
</feature>
<keyword evidence="5" id="KW-1185">Reference proteome</keyword>
<dbReference type="Pfam" id="PF00072">
    <property type="entry name" value="Response_reg"/>
    <property type="match status" value="1"/>
</dbReference>
<feature type="non-terminal residue" evidence="4">
    <location>
        <position position="208"/>
    </location>
</feature>
<evidence type="ECO:0000313" key="4">
    <source>
        <dbReference type="EMBL" id="KPV49322.1"/>
    </source>
</evidence>
<feature type="modified residue" description="4-aspartylphosphate" evidence="2">
    <location>
        <position position="54"/>
    </location>
</feature>
<evidence type="ECO:0000259" key="3">
    <source>
        <dbReference type="PROSITE" id="PS50110"/>
    </source>
</evidence>
<dbReference type="InterPro" id="IPR058245">
    <property type="entry name" value="NreC/VraR/RcsB-like_REC"/>
</dbReference>
<dbReference type="Gene3D" id="3.40.50.2300">
    <property type="match status" value="1"/>
</dbReference>
<dbReference type="SMART" id="SM00448">
    <property type="entry name" value="REC"/>
    <property type="match status" value="1"/>
</dbReference>
<dbReference type="GO" id="GO:0003677">
    <property type="term" value="F:DNA binding"/>
    <property type="evidence" value="ECO:0007669"/>
    <property type="project" value="UniProtKB-KW"/>
</dbReference>
<organism evidence="4 5">
    <name type="scientific">Kouleothrix aurantiaca</name>
    <dbReference type="NCBI Taxonomy" id="186479"/>
    <lineage>
        <taxon>Bacteria</taxon>
        <taxon>Bacillati</taxon>
        <taxon>Chloroflexota</taxon>
        <taxon>Chloroflexia</taxon>
        <taxon>Chloroflexales</taxon>
        <taxon>Roseiflexineae</taxon>
        <taxon>Roseiflexaceae</taxon>
        <taxon>Kouleothrix</taxon>
    </lineage>
</organism>
<dbReference type="PANTHER" id="PTHR43214">
    <property type="entry name" value="TWO-COMPONENT RESPONSE REGULATOR"/>
    <property type="match status" value="1"/>
</dbReference>
<protein>
    <submittedName>
        <fullName evidence="4">Transcriptional regulator</fullName>
    </submittedName>
</protein>
<reference evidence="4 5" key="1">
    <citation type="submission" date="2015-09" db="EMBL/GenBank/DDBJ databases">
        <title>Draft genome sequence of Kouleothrix aurantiaca JCM 19913.</title>
        <authorList>
            <person name="Hemp J."/>
        </authorList>
    </citation>
    <scope>NUCLEOTIDE SEQUENCE [LARGE SCALE GENOMIC DNA]</scope>
    <source>
        <strain evidence="4 5">COM-B</strain>
    </source>
</reference>